<accession>A0ABC8V5N8</accession>
<dbReference type="EMBL" id="CAUOFW020010524">
    <property type="protein sequence ID" value="CAK9188594.1"/>
    <property type="molecule type" value="Genomic_DNA"/>
</dbReference>
<dbReference type="InterPro" id="IPR044519">
    <property type="entry name" value="ARF_GAP_AGD6/7"/>
</dbReference>
<dbReference type="Proteomes" id="UP001642360">
    <property type="component" value="Unassembled WGS sequence"/>
</dbReference>
<keyword evidence="3" id="KW-1185">Reference proteome</keyword>
<dbReference type="PANTHER" id="PTHR47021">
    <property type="entry name" value="ADP-RIBOSYLATION FACTOR GTPASE-ACTIVATING PROTEIN AGD6-RELATED"/>
    <property type="match status" value="1"/>
</dbReference>
<gene>
    <name evidence="2" type="ORF">ILEXP_LOCUS59284</name>
</gene>
<evidence type="ECO:0000313" key="2">
    <source>
        <dbReference type="EMBL" id="CAK9188594.1"/>
    </source>
</evidence>
<reference evidence="2 3" key="1">
    <citation type="submission" date="2024-02" db="EMBL/GenBank/DDBJ databases">
        <authorList>
            <person name="Vignale AGUSTIN F."/>
            <person name="Sosa J E."/>
            <person name="Modenutti C."/>
        </authorList>
    </citation>
    <scope>NUCLEOTIDE SEQUENCE [LARGE SCALE GENOMIC DNA]</scope>
</reference>
<comment type="caution">
    <text evidence="2">The sequence shown here is derived from an EMBL/GenBank/DDBJ whole genome shotgun (WGS) entry which is preliminary data.</text>
</comment>
<dbReference type="AlphaFoldDB" id="A0ABC8V5N8"/>
<evidence type="ECO:0000256" key="1">
    <source>
        <dbReference type="SAM" id="MobiDB-lite"/>
    </source>
</evidence>
<organism evidence="2 3">
    <name type="scientific">Ilex paraguariensis</name>
    <name type="common">yerba mate</name>
    <dbReference type="NCBI Taxonomy" id="185542"/>
    <lineage>
        <taxon>Eukaryota</taxon>
        <taxon>Viridiplantae</taxon>
        <taxon>Streptophyta</taxon>
        <taxon>Embryophyta</taxon>
        <taxon>Tracheophyta</taxon>
        <taxon>Spermatophyta</taxon>
        <taxon>Magnoliopsida</taxon>
        <taxon>eudicotyledons</taxon>
        <taxon>Gunneridae</taxon>
        <taxon>Pentapetalae</taxon>
        <taxon>asterids</taxon>
        <taxon>campanulids</taxon>
        <taxon>Aquifoliales</taxon>
        <taxon>Aquifoliaceae</taxon>
        <taxon>Ilex</taxon>
    </lineage>
</organism>
<feature type="compositionally biased region" description="Basic and acidic residues" evidence="1">
    <location>
        <begin position="101"/>
        <end position="118"/>
    </location>
</feature>
<name>A0ABC8V5N8_9AQUA</name>
<dbReference type="PANTHER" id="PTHR47021:SF4">
    <property type="entry name" value="ADP-RIBOSYLATION FACTOR GTPASE-ACTIVATING PROTEIN AGD6-RELATED"/>
    <property type="match status" value="1"/>
</dbReference>
<feature type="region of interest" description="Disordered" evidence="1">
    <location>
        <begin position="77"/>
        <end position="129"/>
    </location>
</feature>
<proteinExistence type="predicted"/>
<evidence type="ECO:0000313" key="3">
    <source>
        <dbReference type="Proteomes" id="UP001642360"/>
    </source>
</evidence>
<sequence length="163" mass="18351">MRGYDYKVNETVNVVSAKTTEIGQKTWGIMKGVMAMASQKVEEYTKEGNSWNNDSWQQNERKSDGLCQEFGQEVKGWNSTRGLPASGQHLNSVSSGSWDDWDSKDNWKEQSTKEKTSHNGDSWTGWDDAKDDGYDNLYQSAYDCKAAGHNGKLDAKWTEGGFL</sequence>
<protein>
    <submittedName>
        <fullName evidence="2">Uncharacterized protein</fullName>
    </submittedName>
</protein>